<evidence type="ECO:0000256" key="1">
    <source>
        <dbReference type="SAM" id="MobiDB-lite"/>
    </source>
</evidence>
<reference evidence="2" key="1">
    <citation type="submission" date="2014-11" db="EMBL/GenBank/DDBJ databases">
        <authorList>
            <person name="Amaro Gonzalez C."/>
        </authorList>
    </citation>
    <scope>NUCLEOTIDE SEQUENCE</scope>
</reference>
<evidence type="ECO:0000313" key="2">
    <source>
        <dbReference type="EMBL" id="JAH40555.1"/>
    </source>
</evidence>
<organism evidence="2">
    <name type="scientific">Anguilla anguilla</name>
    <name type="common">European freshwater eel</name>
    <name type="synonym">Muraena anguilla</name>
    <dbReference type="NCBI Taxonomy" id="7936"/>
    <lineage>
        <taxon>Eukaryota</taxon>
        <taxon>Metazoa</taxon>
        <taxon>Chordata</taxon>
        <taxon>Craniata</taxon>
        <taxon>Vertebrata</taxon>
        <taxon>Euteleostomi</taxon>
        <taxon>Actinopterygii</taxon>
        <taxon>Neopterygii</taxon>
        <taxon>Teleostei</taxon>
        <taxon>Anguilliformes</taxon>
        <taxon>Anguillidae</taxon>
        <taxon>Anguilla</taxon>
    </lineage>
</organism>
<reference evidence="2" key="2">
    <citation type="journal article" date="2015" name="Fish Shellfish Immunol.">
        <title>Early steps in the European eel (Anguilla anguilla)-Vibrio vulnificus interaction in the gills: Role of the RtxA13 toxin.</title>
        <authorList>
            <person name="Callol A."/>
            <person name="Pajuelo D."/>
            <person name="Ebbesson L."/>
            <person name="Teles M."/>
            <person name="MacKenzie S."/>
            <person name="Amaro C."/>
        </authorList>
    </citation>
    <scope>NUCLEOTIDE SEQUENCE</scope>
</reference>
<feature type="region of interest" description="Disordered" evidence="1">
    <location>
        <begin position="1"/>
        <end position="38"/>
    </location>
</feature>
<dbReference type="EMBL" id="GBXM01068022">
    <property type="protein sequence ID" value="JAH40555.1"/>
    <property type="molecule type" value="Transcribed_RNA"/>
</dbReference>
<sequence length="38" mass="4458">MNKSPNSYSTNYGHYTIIRRSTPTNRIHTKMNNSTRTN</sequence>
<accession>A0A0E9SIQ1</accession>
<dbReference type="AlphaFoldDB" id="A0A0E9SIQ1"/>
<name>A0A0E9SIQ1_ANGAN</name>
<proteinExistence type="predicted"/>
<protein>
    <submittedName>
        <fullName evidence="2">Uncharacterized protein</fullName>
    </submittedName>
</protein>